<protein>
    <submittedName>
        <fullName evidence="1">Uncharacterized protein</fullName>
    </submittedName>
</protein>
<keyword evidence="2" id="KW-1185">Reference proteome</keyword>
<name>D6SL34_9BACT</name>
<reference evidence="1" key="1">
    <citation type="submission" date="2010-05" db="EMBL/GenBank/DDBJ databases">
        <title>The draft genome of Desulfonatronospira thiodismutans ASO3-1.</title>
        <authorList>
            <consortium name="US DOE Joint Genome Institute (JGI-PGF)"/>
            <person name="Lucas S."/>
            <person name="Copeland A."/>
            <person name="Lapidus A."/>
            <person name="Cheng J.-F."/>
            <person name="Bruce D."/>
            <person name="Goodwin L."/>
            <person name="Pitluck S."/>
            <person name="Chertkov O."/>
            <person name="Brettin T."/>
            <person name="Detter J.C."/>
            <person name="Han C."/>
            <person name="Land M.L."/>
            <person name="Hauser L."/>
            <person name="Kyrpides N."/>
            <person name="Mikhailova N."/>
            <person name="Muyzer G."/>
            <person name="Woyke T."/>
        </authorList>
    </citation>
    <scope>NUCLEOTIDE SEQUENCE [LARGE SCALE GENOMIC DNA]</scope>
    <source>
        <strain evidence="1">ASO3-1</strain>
    </source>
</reference>
<proteinExistence type="predicted"/>
<evidence type="ECO:0000313" key="1">
    <source>
        <dbReference type="EMBL" id="EFI35395.1"/>
    </source>
</evidence>
<sequence>MGRDFGILGLKDSRSGINYILKIQSNGEFHERD</sequence>
<dbReference type="Proteomes" id="UP000005496">
    <property type="component" value="Unassembled WGS sequence"/>
</dbReference>
<accession>D6SL34</accession>
<evidence type="ECO:0000313" key="2">
    <source>
        <dbReference type="Proteomes" id="UP000005496"/>
    </source>
</evidence>
<comment type="caution">
    <text evidence="1">The sequence shown here is derived from an EMBL/GenBank/DDBJ whole genome shotgun (WGS) entry which is preliminary data.</text>
</comment>
<organism evidence="1 2">
    <name type="scientific">Desulfonatronospira thiodismutans ASO3-1</name>
    <dbReference type="NCBI Taxonomy" id="555779"/>
    <lineage>
        <taxon>Bacteria</taxon>
        <taxon>Pseudomonadati</taxon>
        <taxon>Thermodesulfobacteriota</taxon>
        <taxon>Desulfovibrionia</taxon>
        <taxon>Desulfovibrionales</taxon>
        <taxon>Desulfonatronovibrionaceae</taxon>
        <taxon>Desulfonatronospira</taxon>
    </lineage>
</organism>
<dbReference type="EMBL" id="ACJN02000001">
    <property type="protein sequence ID" value="EFI35395.1"/>
    <property type="molecule type" value="Genomic_DNA"/>
</dbReference>
<gene>
    <name evidence="1" type="ORF">Dthio_PD2811</name>
</gene>
<dbReference type="AlphaFoldDB" id="D6SL34"/>